<evidence type="ECO:0000256" key="6">
    <source>
        <dbReference type="ARBA" id="ARBA00022976"/>
    </source>
</evidence>
<dbReference type="GO" id="GO:0005886">
    <property type="term" value="C:plasma membrane"/>
    <property type="evidence" value="ECO:0007669"/>
    <property type="project" value="TreeGrafter"/>
</dbReference>
<comment type="subcellular location">
    <subcellularLocation>
        <location evidence="1">Membrane</location>
        <topology evidence="1">Single-pass type I membrane protein</topology>
    </subcellularLocation>
</comment>
<evidence type="ECO:0000256" key="4">
    <source>
        <dbReference type="ARBA" id="ARBA00022692"/>
    </source>
</evidence>
<evidence type="ECO:0000313" key="12">
    <source>
        <dbReference type="EMBL" id="KAK9513090.1"/>
    </source>
</evidence>
<feature type="transmembrane region" description="Helical" evidence="10">
    <location>
        <begin position="598"/>
        <end position="618"/>
    </location>
</feature>
<keyword evidence="13" id="KW-1185">Reference proteome</keyword>
<dbReference type="PANTHER" id="PTHR21092:SF0">
    <property type="entry name" value="NICASTRIN"/>
    <property type="match status" value="1"/>
</dbReference>
<dbReference type="GO" id="GO:0007220">
    <property type="term" value="P:Notch receptor processing"/>
    <property type="evidence" value="ECO:0007669"/>
    <property type="project" value="TreeGrafter"/>
</dbReference>
<organism evidence="12 13">
    <name type="scientific">Rhynocoris fuscipes</name>
    <dbReference type="NCBI Taxonomy" id="488301"/>
    <lineage>
        <taxon>Eukaryota</taxon>
        <taxon>Metazoa</taxon>
        <taxon>Ecdysozoa</taxon>
        <taxon>Arthropoda</taxon>
        <taxon>Hexapoda</taxon>
        <taxon>Insecta</taxon>
        <taxon>Pterygota</taxon>
        <taxon>Neoptera</taxon>
        <taxon>Paraneoptera</taxon>
        <taxon>Hemiptera</taxon>
        <taxon>Heteroptera</taxon>
        <taxon>Panheteroptera</taxon>
        <taxon>Cimicomorpha</taxon>
        <taxon>Reduviidae</taxon>
        <taxon>Harpactorinae</taxon>
        <taxon>Harpactorini</taxon>
        <taxon>Rhynocoris</taxon>
    </lineage>
</organism>
<dbReference type="GO" id="GO:0007219">
    <property type="term" value="P:Notch signaling pathway"/>
    <property type="evidence" value="ECO:0007669"/>
    <property type="project" value="UniProtKB-KW"/>
</dbReference>
<evidence type="ECO:0000256" key="3">
    <source>
        <dbReference type="ARBA" id="ARBA00015303"/>
    </source>
</evidence>
<dbReference type="InterPro" id="IPR008710">
    <property type="entry name" value="Nicastrin"/>
</dbReference>
<evidence type="ECO:0000256" key="2">
    <source>
        <dbReference type="ARBA" id="ARBA00007717"/>
    </source>
</evidence>
<name>A0AAW1DU68_9HEMI</name>
<gene>
    <name evidence="12" type="ORF">O3M35_001360</name>
</gene>
<dbReference type="Gene3D" id="3.40.630.10">
    <property type="entry name" value="Zn peptidases"/>
    <property type="match status" value="1"/>
</dbReference>
<dbReference type="EMBL" id="JAPXFL010000001">
    <property type="protein sequence ID" value="KAK9513090.1"/>
    <property type="molecule type" value="Genomic_DNA"/>
</dbReference>
<dbReference type="AlphaFoldDB" id="A0AAW1DU68"/>
<evidence type="ECO:0000256" key="7">
    <source>
        <dbReference type="ARBA" id="ARBA00022989"/>
    </source>
</evidence>
<dbReference type="SUPFAM" id="SSF53187">
    <property type="entry name" value="Zn-dependent exopeptidases"/>
    <property type="match status" value="1"/>
</dbReference>
<keyword evidence="9" id="KW-0325">Glycoprotein</keyword>
<keyword evidence="7 10" id="KW-1133">Transmembrane helix</keyword>
<protein>
    <recommendedName>
        <fullName evidence="3">Nicastrin</fullName>
    </recommendedName>
</protein>
<evidence type="ECO:0000259" key="11">
    <source>
        <dbReference type="Pfam" id="PF18266"/>
    </source>
</evidence>
<evidence type="ECO:0000256" key="10">
    <source>
        <dbReference type="SAM" id="Phobius"/>
    </source>
</evidence>
<dbReference type="InterPro" id="IPR041084">
    <property type="entry name" value="Ncstrn_small"/>
</dbReference>
<accession>A0AAW1DU68</accession>
<evidence type="ECO:0000256" key="9">
    <source>
        <dbReference type="ARBA" id="ARBA00023180"/>
    </source>
</evidence>
<evidence type="ECO:0000313" key="13">
    <source>
        <dbReference type="Proteomes" id="UP001461498"/>
    </source>
</evidence>
<evidence type="ECO:0000256" key="8">
    <source>
        <dbReference type="ARBA" id="ARBA00023136"/>
    </source>
</evidence>
<dbReference type="GO" id="GO:0016485">
    <property type="term" value="P:protein processing"/>
    <property type="evidence" value="ECO:0007669"/>
    <property type="project" value="InterPro"/>
</dbReference>
<dbReference type="PANTHER" id="PTHR21092">
    <property type="entry name" value="NICASTRIN"/>
    <property type="match status" value="1"/>
</dbReference>
<reference evidence="12 13" key="1">
    <citation type="submission" date="2022-12" db="EMBL/GenBank/DDBJ databases">
        <title>Chromosome-level genome assembly of true bugs.</title>
        <authorList>
            <person name="Ma L."/>
            <person name="Li H."/>
        </authorList>
    </citation>
    <scope>NUCLEOTIDE SEQUENCE [LARGE SCALE GENOMIC DNA]</scope>
    <source>
        <strain evidence="12">Lab_2022b</strain>
    </source>
</reference>
<dbReference type="Pfam" id="PF05450">
    <property type="entry name" value="Nicastrin"/>
    <property type="match status" value="1"/>
</dbReference>
<evidence type="ECO:0000256" key="5">
    <source>
        <dbReference type="ARBA" id="ARBA00022729"/>
    </source>
</evidence>
<keyword evidence="8 10" id="KW-0472">Membrane</keyword>
<sequence>MMYQTFETTPACFRRLNGTHQFGCSSPRGGNYGVIHFIRNDTDLRDFLRNGVAGPYAVVLSPLLFKRNIVDSLVNSDKVSGIVLNTALTPDIEPVPSSYSPVKNTCDVEWNPAANNFLFHDWPVPVFLLNQIEDYTAIANCHDRFNPPLDETQLSRPLCSLHLRSHMHAAVNSEVCLRRINYYGVKPIKYCDPVGDRNVILPSLQWNGNDTRNVIMVGARMDALSLFDGIAPGAMSSVTGLVTLLNTAYIFHRMIEQNDSKANNDIGVIFTLFNGEAYDFIGSSRVVYDMNQGLFPSVDNKLDIQNIRLFIELFQLNSNRKVYVHHTADKEVTDFLNYLNSTTSSVEVSFKDSNLNVLPPTSFQSFYKANNNISGAILSNMKDSFVDNYFNSIYDTAKYVDYVYGNGSISEKTPIYNLQYRLNDISLVIASYLYKKAFNREAPVLPEPNKSVELIDELLHCYIETRKCRLMDEVGAGASNKLPDLLPMYVGVVKNPENYLSMVTRFILAYLTGKKLDISRENCVNDETQRDYSLYWMKGKTGNGECINSSVILTPAESPAFFIENYNWNSGLYSTWTESVWTKTTLGLFIKPFRIQEIIVLLVGLIVLLVSFTSVYFFNKKSDLIFISNTPTSC</sequence>
<feature type="domain" description="Nicastrin small lobe" evidence="11">
    <location>
        <begin position="11"/>
        <end position="169"/>
    </location>
</feature>
<keyword evidence="6" id="KW-0914">Notch signaling pathway</keyword>
<dbReference type="Pfam" id="PF18266">
    <property type="entry name" value="Ncstrn_small"/>
    <property type="match status" value="1"/>
</dbReference>
<keyword evidence="5" id="KW-0732">Signal</keyword>
<proteinExistence type="inferred from homology"/>
<keyword evidence="4 10" id="KW-0812">Transmembrane</keyword>
<evidence type="ECO:0000256" key="1">
    <source>
        <dbReference type="ARBA" id="ARBA00004479"/>
    </source>
</evidence>
<dbReference type="Proteomes" id="UP001461498">
    <property type="component" value="Unassembled WGS sequence"/>
</dbReference>
<comment type="similarity">
    <text evidence="2">Belongs to the nicastrin family.</text>
</comment>
<comment type="caution">
    <text evidence="12">The sequence shown here is derived from an EMBL/GenBank/DDBJ whole genome shotgun (WGS) entry which is preliminary data.</text>
</comment>